<protein>
    <submittedName>
        <fullName evidence="2">Uncharacterized protein</fullName>
    </submittedName>
</protein>
<feature type="non-terminal residue" evidence="2">
    <location>
        <position position="1"/>
    </location>
</feature>
<feature type="compositionally biased region" description="Gly residues" evidence="1">
    <location>
        <begin position="36"/>
        <end position="46"/>
    </location>
</feature>
<evidence type="ECO:0000313" key="3">
    <source>
        <dbReference type="Proteomes" id="UP000625711"/>
    </source>
</evidence>
<name>A0A834M980_RHYFE</name>
<evidence type="ECO:0000313" key="2">
    <source>
        <dbReference type="EMBL" id="KAF7275368.1"/>
    </source>
</evidence>
<dbReference type="EMBL" id="JAACXV010010655">
    <property type="protein sequence ID" value="KAF7275368.1"/>
    <property type="molecule type" value="Genomic_DNA"/>
</dbReference>
<sequence length="75" mass="8234">DITNVPRDFTSTFFIPGTEKRTKIRQRKKQRTSENSGGGGGWGGCSSGSLVLKRDNERHISGCGRCRNRPLCPAP</sequence>
<keyword evidence="3" id="KW-1185">Reference proteome</keyword>
<accession>A0A834M980</accession>
<organism evidence="2 3">
    <name type="scientific">Rhynchophorus ferrugineus</name>
    <name type="common">Red palm weevil</name>
    <name type="synonym">Curculio ferrugineus</name>
    <dbReference type="NCBI Taxonomy" id="354439"/>
    <lineage>
        <taxon>Eukaryota</taxon>
        <taxon>Metazoa</taxon>
        <taxon>Ecdysozoa</taxon>
        <taxon>Arthropoda</taxon>
        <taxon>Hexapoda</taxon>
        <taxon>Insecta</taxon>
        <taxon>Pterygota</taxon>
        <taxon>Neoptera</taxon>
        <taxon>Endopterygota</taxon>
        <taxon>Coleoptera</taxon>
        <taxon>Polyphaga</taxon>
        <taxon>Cucujiformia</taxon>
        <taxon>Curculionidae</taxon>
        <taxon>Dryophthorinae</taxon>
        <taxon>Rhynchophorus</taxon>
    </lineage>
</organism>
<proteinExistence type="predicted"/>
<evidence type="ECO:0000256" key="1">
    <source>
        <dbReference type="SAM" id="MobiDB-lite"/>
    </source>
</evidence>
<dbReference type="Proteomes" id="UP000625711">
    <property type="component" value="Unassembled WGS sequence"/>
</dbReference>
<reference evidence="2" key="1">
    <citation type="submission" date="2020-08" db="EMBL/GenBank/DDBJ databases">
        <title>Genome sequencing and assembly of the red palm weevil Rhynchophorus ferrugineus.</title>
        <authorList>
            <person name="Dias G.B."/>
            <person name="Bergman C.M."/>
            <person name="Manee M."/>
        </authorList>
    </citation>
    <scope>NUCLEOTIDE SEQUENCE</scope>
    <source>
        <strain evidence="2">AA-2017</strain>
        <tissue evidence="2">Whole larva</tissue>
    </source>
</reference>
<feature type="region of interest" description="Disordered" evidence="1">
    <location>
        <begin position="20"/>
        <end position="48"/>
    </location>
</feature>
<gene>
    <name evidence="2" type="ORF">GWI33_011821</name>
</gene>
<dbReference type="AlphaFoldDB" id="A0A834M980"/>
<comment type="caution">
    <text evidence="2">The sequence shown here is derived from an EMBL/GenBank/DDBJ whole genome shotgun (WGS) entry which is preliminary data.</text>
</comment>